<dbReference type="Gene3D" id="3.40.50.11590">
    <property type="match status" value="1"/>
</dbReference>
<evidence type="ECO:0000259" key="1">
    <source>
        <dbReference type="Pfam" id="PF04016"/>
    </source>
</evidence>
<sequence>MTKEELFQTLHKYFEDLIKENNLDDSDIVINSKTLTPQEAIGIVKRKDFPIIVGKDVMVQAEFQGAIGQAFTDSPSAFRGNLKEILQLDLLNDSHGRGLFLASLNAVMCKLNMATNTIHCKNNDTEICAKKFADYVRENFENKKIALIGYQPAILEHLAKENNIRVLDLNPDMVGKRKYGVLVEDGAKDYEDVVINWSDVVLCTGSTLCNGSLVNFMDIEKEVVFFGTTIAGAANIFDLKRACFCSQ</sequence>
<proteinExistence type="predicted"/>
<reference evidence="2 3" key="1">
    <citation type="journal article" date="2023" name="Int. J. Syst. Evol. Microbiol.">
        <title>Terrisporobacter hibernicus sp. nov., isolated from bovine faeces in Northern Ireland.</title>
        <authorList>
            <person name="Mitchell M."/>
            <person name="Nguyen S.V."/>
            <person name="Connor M."/>
            <person name="Fairley D.J."/>
            <person name="Donoghue O."/>
            <person name="Marshall H."/>
            <person name="Koolman L."/>
            <person name="McMullan G."/>
            <person name="Schaffer K.E."/>
            <person name="McGrath J.W."/>
            <person name="Fanning S."/>
        </authorList>
    </citation>
    <scope>NUCLEOTIDE SEQUENCE [LARGE SCALE GENOMIC DNA]</scope>
    <source>
        <strain evidence="2 3">MCA3</strain>
    </source>
</reference>
<organism evidence="2 3">
    <name type="scientific">Terrisporobacter hibernicus</name>
    <dbReference type="NCBI Taxonomy" id="2813371"/>
    <lineage>
        <taxon>Bacteria</taxon>
        <taxon>Bacillati</taxon>
        <taxon>Bacillota</taxon>
        <taxon>Clostridia</taxon>
        <taxon>Peptostreptococcales</taxon>
        <taxon>Peptostreptococcaceae</taxon>
        <taxon>Terrisporobacter</taxon>
    </lineage>
</organism>
<evidence type="ECO:0000313" key="2">
    <source>
        <dbReference type="EMBL" id="UEL46449.1"/>
    </source>
</evidence>
<dbReference type="EMBL" id="CP081135">
    <property type="protein sequence ID" value="UEL46449.1"/>
    <property type="molecule type" value="Genomic_DNA"/>
</dbReference>
<dbReference type="SUPFAM" id="SSF159713">
    <property type="entry name" value="Dhaf3308-like"/>
    <property type="match status" value="1"/>
</dbReference>
<dbReference type="Proteomes" id="UP001198983">
    <property type="component" value="Chromosome"/>
</dbReference>
<dbReference type="InterPro" id="IPR007161">
    <property type="entry name" value="DUF364"/>
</dbReference>
<dbReference type="AlphaFoldDB" id="A0AAX2ZB75"/>
<dbReference type="KEGG" id="tem:JW646_12430"/>
<gene>
    <name evidence="2" type="ORF">JW646_12430</name>
</gene>
<accession>A0AAX2ZB75</accession>
<dbReference type="Pfam" id="PF04016">
    <property type="entry name" value="DUF364"/>
    <property type="match status" value="1"/>
</dbReference>
<name>A0AAX2ZB75_9FIRM</name>
<feature type="domain" description="Putative heavy-metal chelation" evidence="1">
    <location>
        <begin position="135"/>
        <end position="229"/>
    </location>
</feature>
<dbReference type="RefSeq" id="WP_228415342.1">
    <property type="nucleotide sequence ID" value="NZ_CP081135.1"/>
</dbReference>
<keyword evidence="3" id="KW-1185">Reference proteome</keyword>
<protein>
    <recommendedName>
        <fullName evidence="1">Putative heavy-metal chelation domain-containing protein</fullName>
    </recommendedName>
</protein>
<evidence type="ECO:0000313" key="3">
    <source>
        <dbReference type="Proteomes" id="UP001198983"/>
    </source>
</evidence>